<feature type="transmembrane region" description="Helical" evidence="2">
    <location>
        <begin position="218"/>
        <end position="251"/>
    </location>
</feature>
<keyword evidence="4" id="KW-1185">Reference proteome</keyword>
<dbReference type="EMBL" id="JANVFO010000018">
    <property type="protein sequence ID" value="KAJ3733302.1"/>
    <property type="molecule type" value="Genomic_DNA"/>
</dbReference>
<feature type="transmembrane region" description="Helical" evidence="2">
    <location>
        <begin position="131"/>
        <end position="160"/>
    </location>
</feature>
<sequence length="379" mass="40624">MISILSRFTRGPTKAAFARASLIRPATMHTPTSIATLSTLSSSLNHPSANPRSLTQYQALRRSILVRTVASTVSNRPASQTFDHAAVNIREEASNSAADIAKTIAGGNISASDHSFVAITSSLASSVPKPVLAFGLLGTVPYVGAGATTVYLASVAGAAAAGHPTSIDPGVALTMLDQALNIQVTYGAVMLSFLGALHWGMEFAKPRPVQSESIRRLLLGAAPIFFAWPTLALQPMTALLVQWVGFTGLWWADATVSGMGWTPAWYSQYRFYLSILVGTCIIGSLAGTSYYGPVAGHGFLSHDLELTREMRKNLKDEREGTVSGVVEALPADQSSGAYVMLKKRDLTKEKQEQQEKQRQQAAKQEAEEIKKSQNDAKRS</sequence>
<reference evidence="3" key="1">
    <citation type="submission" date="2022-08" db="EMBL/GenBank/DDBJ databases">
        <authorList>
            <consortium name="DOE Joint Genome Institute"/>
            <person name="Min B."/>
            <person name="Sierra-Patev S."/>
            <person name="Naranjo-Ortiz M."/>
            <person name="Looney B."/>
            <person name="Konkel Z."/>
            <person name="Slot J.C."/>
            <person name="Sakamoto Y."/>
            <person name="Steenwyk J.L."/>
            <person name="Rokas A."/>
            <person name="Carro J."/>
            <person name="Camarero S."/>
            <person name="Ferreira P."/>
            <person name="Molpeceres G."/>
            <person name="Ruiz-duenas F.J."/>
            <person name="Serrano A."/>
            <person name="Henrissat B."/>
            <person name="Drula E."/>
            <person name="Hughes K.W."/>
            <person name="Mata J.L."/>
            <person name="Ishikawa N.K."/>
            <person name="Vargas-Isla R."/>
            <person name="Ushijima S."/>
            <person name="Smith C.A."/>
            <person name="Ahrendt S."/>
            <person name="Andreopoulos W."/>
            <person name="He G."/>
            <person name="LaButti K."/>
            <person name="Lipzen A."/>
            <person name="Ng V."/>
            <person name="Riley R."/>
            <person name="Sandor L."/>
            <person name="Barry K."/>
            <person name="Martinez A.T."/>
            <person name="Xiao Y."/>
            <person name="Gibbons J.G."/>
            <person name="Terashima K."/>
            <person name="Hibbett D.S."/>
            <person name="Grigoriev I.V."/>
        </authorList>
    </citation>
    <scope>NUCLEOTIDE SEQUENCE</scope>
    <source>
        <strain evidence="3">ET3784</strain>
    </source>
</reference>
<name>A0AA38JJE8_9AGAR</name>
<keyword evidence="2" id="KW-1133">Transmembrane helix</keyword>
<dbReference type="InterPro" id="IPR021836">
    <property type="entry name" value="DUF3429"/>
</dbReference>
<dbReference type="AlphaFoldDB" id="A0AA38JJE8"/>
<protein>
    <recommendedName>
        <fullName evidence="5">Mnn4-regulates the mannosylphosphorylation</fullName>
    </recommendedName>
</protein>
<organism evidence="3 4">
    <name type="scientific">Lentinula guzmanii</name>
    <dbReference type="NCBI Taxonomy" id="2804957"/>
    <lineage>
        <taxon>Eukaryota</taxon>
        <taxon>Fungi</taxon>
        <taxon>Dikarya</taxon>
        <taxon>Basidiomycota</taxon>
        <taxon>Agaricomycotina</taxon>
        <taxon>Agaricomycetes</taxon>
        <taxon>Agaricomycetidae</taxon>
        <taxon>Agaricales</taxon>
        <taxon>Marasmiineae</taxon>
        <taxon>Omphalotaceae</taxon>
        <taxon>Lentinula</taxon>
    </lineage>
</organism>
<evidence type="ECO:0000256" key="1">
    <source>
        <dbReference type="SAM" id="MobiDB-lite"/>
    </source>
</evidence>
<feature type="transmembrane region" description="Helical" evidence="2">
    <location>
        <begin position="180"/>
        <end position="197"/>
    </location>
</feature>
<evidence type="ECO:0008006" key="5">
    <source>
        <dbReference type="Google" id="ProtNLM"/>
    </source>
</evidence>
<evidence type="ECO:0000313" key="4">
    <source>
        <dbReference type="Proteomes" id="UP001176059"/>
    </source>
</evidence>
<dbReference type="PANTHER" id="PTHR15887">
    <property type="entry name" value="TRANSMEMBRANE PROTEIN 69"/>
    <property type="match status" value="1"/>
</dbReference>
<evidence type="ECO:0000256" key="2">
    <source>
        <dbReference type="SAM" id="Phobius"/>
    </source>
</evidence>
<dbReference type="PANTHER" id="PTHR15887:SF1">
    <property type="entry name" value="TRANSMEMBRANE PROTEIN 69"/>
    <property type="match status" value="1"/>
</dbReference>
<keyword evidence="2" id="KW-0812">Transmembrane</keyword>
<feature type="transmembrane region" description="Helical" evidence="2">
    <location>
        <begin position="271"/>
        <end position="292"/>
    </location>
</feature>
<feature type="region of interest" description="Disordered" evidence="1">
    <location>
        <begin position="347"/>
        <end position="379"/>
    </location>
</feature>
<dbReference type="Pfam" id="PF11911">
    <property type="entry name" value="DUF3429"/>
    <property type="match status" value="1"/>
</dbReference>
<keyword evidence="2" id="KW-0472">Membrane</keyword>
<evidence type="ECO:0000313" key="3">
    <source>
        <dbReference type="EMBL" id="KAJ3733302.1"/>
    </source>
</evidence>
<comment type="caution">
    <text evidence="3">The sequence shown here is derived from an EMBL/GenBank/DDBJ whole genome shotgun (WGS) entry which is preliminary data.</text>
</comment>
<accession>A0AA38JJE8</accession>
<dbReference type="Proteomes" id="UP001176059">
    <property type="component" value="Unassembled WGS sequence"/>
</dbReference>
<reference evidence="3" key="2">
    <citation type="journal article" date="2023" name="Proc. Natl. Acad. Sci. U.S.A.">
        <title>A global phylogenomic analysis of the shiitake genus Lentinula.</title>
        <authorList>
            <person name="Sierra-Patev S."/>
            <person name="Min B."/>
            <person name="Naranjo-Ortiz M."/>
            <person name="Looney B."/>
            <person name="Konkel Z."/>
            <person name="Slot J.C."/>
            <person name="Sakamoto Y."/>
            <person name="Steenwyk J.L."/>
            <person name="Rokas A."/>
            <person name="Carro J."/>
            <person name="Camarero S."/>
            <person name="Ferreira P."/>
            <person name="Molpeceres G."/>
            <person name="Ruiz-Duenas F.J."/>
            <person name="Serrano A."/>
            <person name="Henrissat B."/>
            <person name="Drula E."/>
            <person name="Hughes K.W."/>
            <person name="Mata J.L."/>
            <person name="Ishikawa N.K."/>
            <person name="Vargas-Isla R."/>
            <person name="Ushijima S."/>
            <person name="Smith C.A."/>
            <person name="Donoghue J."/>
            <person name="Ahrendt S."/>
            <person name="Andreopoulos W."/>
            <person name="He G."/>
            <person name="LaButti K."/>
            <person name="Lipzen A."/>
            <person name="Ng V."/>
            <person name="Riley R."/>
            <person name="Sandor L."/>
            <person name="Barry K."/>
            <person name="Martinez A.T."/>
            <person name="Xiao Y."/>
            <person name="Gibbons J.G."/>
            <person name="Terashima K."/>
            <person name="Grigoriev I.V."/>
            <person name="Hibbett D."/>
        </authorList>
    </citation>
    <scope>NUCLEOTIDE SEQUENCE</scope>
    <source>
        <strain evidence="3">ET3784</strain>
    </source>
</reference>
<gene>
    <name evidence="3" type="ORF">DFJ43DRAFT_223594</name>
</gene>
<proteinExistence type="predicted"/>